<organism evidence="1 2">
    <name type="scientific">Marchantia polymorpha</name>
    <name type="common">Common liverwort</name>
    <name type="synonym">Marchantia aquatica</name>
    <dbReference type="NCBI Taxonomy" id="3197"/>
    <lineage>
        <taxon>Eukaryota</taxon>
        <taxon>Viridiplantae</taxon>
        <taxon>Streptophyta</taxon>
        <taxon>Embryophyta</taxon>
        <taxon>Marchantiophyta</taxon>
        <taxon>Marchantiopsida</taxon>
        <taxon>Marchantiidae</taxon>
        <taxon>Marchantiales</taxon>
        <taxon>Marchantiaceae</taxon>
        <taxon>Marchantia</taxon>
    </lineage>
</organism>
<dbReference type="Proteomes" id="UP000244005">
    <property type="component" value="Unassembled WGS sequence"/>
</dbReference>
<dbReference type="Gramene" id="Mp6g12160.2">
    <property type="protein sequence ID" value="Mp6g12160.2.cds1"/>
    <property type="gene ID" value="Mp6g12160"/>
</dbReference>
<dbReference type="EMBL" id="KZ772807">
    <property type="protein sequence ID" value="PTQ29736.1"/>
    <property type="molecule type" value="Genomic_DNA"/>
</dbReference>
<keyword evidence="2" id="KW-1185">Reference proteome</keyword>
<gene>
    <name evidence="1" type="ORF">MARPO_0135s0020</name>
</gene>
<evidence type="ECO:0000313" key="2">
    <source>
        <dbReference type="Proteomes" id="UP000244005"/>
    </source>
</evidence>
<dbReference type="AlphaFoldDB" id="A0A2R6W7A4"/>
<dbReference type="Gramene" id="Mp6g12160.1">
    <property type="protein sequence ID" value="Mp6g12160.1.cds1"/>
    <property type="gene ID" value="Mp6g12160"/>
</dbReference>
<dbReference type="EMBL" id="KZ772807">
    <property type="protein sequence ID" value="PTQ29735.1"/>
    <property type="molecule type" value="Genomic_DNA"/>
</dbReference>
<reference evidence="1" key="2">
    <citation type="submission" date="2017-12" db="EMBL/GenBank/DDBJ databases">
        <title>WGS assembly of Marchantia polymorpha.</title>
        <authorList>
            <person name="Bowman J.L."/>
            <person name="Kohchi T."/>
            <person name="Yamato K.T."/>
            <person name="Jenkins J."/>
            <person name="Shu S."/>
            <person name="Ishizaki K."/>
            <person name="Yamaoka S."/>
            <person name="Nishihama R."/>
            <person name="Nakamura Y."/>
            <person name="Berger F."/>
            <person name="Adam C."/>
            <person name="Aki S.S."/>
            <person name="Althoff F."/>
            <person name="Araki T."/>
            <person name="Arteaga-Vazquez M.A."/>
            <person name="Balasubrmanian S."/>
            <person name="Bauer D."/>
            <person name="Boehm C.R."/>
            <person name="Briginshaw L."/>
            <person name="Caballero-Perez J."/>
            <person name="Catarino B."/>
            <person name="Chen F."/>
            <person name="Chiyoda S."/>
            <person name="Chovatia M."/>
            <person name="Davies K.M."/>
            <person name="Delmans M."/>
            <person name="Demura T."/>
            <person name="Dierschke T."/>
            <person name="Dolan L."/>
            <person name="Dorantes-Acosta A.E."/>
            <person name="Eklund D.M."/>
            <person name="Florent S.N."/>
            <person name="Flores-Sandoval E."/>
            <person name="Fujiyama A."/>
            <person name="Fukuzawa H."/>
            <person name="Galik B."/>
            <person name="Grimanelli D."/>
            <person name="Grimwood J."/>
            <person name="Grossniklaus U."/>
            <person name="Hamada T."/>
            <person name="Haseloff J."/>
            <person name="Hetherington A.J."/>
            <person name="Higo A."/>
            <person name="Hirakawa Y."/>
            <person name="Hundley H.N."/>
            <person name="Ikeda Y."/>
            <person name="Inoue K."/>
            <person name="Inoue S."/>
            <person name="Ishida S."/>
            <person name="Jia Q."/>
            <person name="Kakita M."/>
            <person name="Kanazawa T."/>
            <person name="Kawai Y."/>
            <person name="Kawashima T."/>
            <person name="Kennedy M."/>
            <person name="Kinose K."/>
            <person name="Kinoshita T."/>
            <person name="Kohara Y."/>
            <person name="Koide E."/>
            <person name="Komatsu K."/>
            <person name="Kopischke S."/>
            <person name="Kubo M."/>
            <person name="Kyozuka J."/>
            <person name="Lagercrantz U."/>
            <person name="Lin S.S."/>
            <person name="Lindquist E."/>
            <person name="Lipzen A.M."/>
            <person name="Lu C."/>
            <person name="Luna E.D."/>
            <person name="Martienssen R.A."/>
            <person name="Minamino N."/>
            <person name="Mizutani M."/>
            <person name="Mizutani M."/>
            <person name="Mochizuki N."/>
            <person name="Monte I."/>
            <person name="Mosher R."/>
            <person name="Nagasaki H."/>
            <person name="Nakagami H."/>
            <person name="Naramoto S."/>
            <person name="Nishitani K."/>
            <person name="Ohtani M."/>
            <person name="Okamoto T."/>
            <person name="Okumura M."/>
            <person name="Phillips J."/>
            <person name="Pollak B."/>
            <person name="Reinders A."/>
            <person name="Roevekamp M."/>
            <person name="Sano R."/>
            <person name="Sawa S."/>
            <person name="Schmid M.W."/>
            <person name="Shirakawa M."/>
            <person name="Solano R."/>
            <person name="Spunde A."/>
            <person name="Suetsugu N."/>
            <person name="Sugano S."/>
            <person name="Sugiyama A."/>
            <person name="Sun R."/>
            <person name="Suzuki Y."/>
            <person name="Takenaka M."/>
            <person name="Takezawa D."/>
            <person name="Tomogane H."/>
            <person name="Tsuzuki M."/>
            <person name="Ueda T."/>
            <person name="Umeda M."/>
            <person name="Ward J.M."/>
            <person name="Watanabe Y."/>
            <person name="Yazaki K."/>
            <person name="Yokoyama R."/>
            <person name="Yoshitake Y."/>
            <person name="Yotsui I."/>
            <person name="Zachgo S."/>
            <person name="Schmutz J."/>
        </authorList>
    </citation>
    <scope>NUCLEOTIDE SEQUENCE [LARGE SCALE GENOMIC DNA]</scope>
    <source>
        <strain evidence="1">Tak-1</strain>
    </source>
</reference>
<reference evidence="2" key="1">
    <citation type="journal article" date="2017" name="Cell">
        <title>Insights into land plant evolution garnered from the Marchantia polymorpha genome.</title>
        <authorList>
            <person name="Bowman J.L."/>
            <person name="Kohchi T."/>
            <person name="Yamato K.T."/>
            <person name="Jenkins J."/>
            <person name="Shu S."/>
            <person name="Ishizaki K."/>
            <person name="Yamaoka S."/>
            <person name="Nishihama R."/>
            <person name="Nakamura Y."/>
            <person name="Berger F."/>
            <person name="Adam C."/>
            <person name="Aki S.S."/>
            <person name="Althoff F."/>
            <person name="Araki T."/>
            <person name="Arteaga-Vazquez M.A."/>
            <person name="Balasubrmanian S."/>
            <person name="Barry K."/>
            <person name="Bauer D."/>
            <person name="Boehm C.R."/>
            <person name="Briginshaw L."/>
            <person name="Caballero-Perez J."/>
            <person name="Catarino B."/>
            <person name="Chen F."/>
            <person name="Chiyoda S."/>
            <person name="Chovatia M."/>
            <person name="Davies K.M."/>
            <person name="Delmans M."/>
            <person name="Demura T."/>
            <person name="Dierschke T."/>
            <person name="Dolan L."/>
            <person name="Dorantes-Acosta A.E."/>
            <person name="Eklund D.M."/>
            <person name="Florent S.N."/>
            <person name="Flores-Sandoval E."/>
            <person name="Fujiyama A."/>
            <person name="Fukuzawa H."/>
            <person name="Galik B."/>
            <person name="Grimanelli D."/>
            <person name="Grimwood J."/>
            <person name="Grossniklaus U."/>
            <person name="Hamada T."/>
            <person name="Haseloff J."/>
            <person name="Hetherington A.J."/>
            <person name="Higo A."/>
            <person name="Hirakawa Y."/>
            <person name="Hundley H.N."/>
            <person name="Ikeda Y."/>
            <person name="Inoue K."/>
            <person name="Inoue S.I."/>
            <person name="Ishida S."/>
            <person name="Jia Q."/>
            <person name="Kakita M."/>
            <person name="Kanazawa T."/>
            <person name="Kawai Y."/>
            <person name="Kawashima T."/>
            <person name="Kennedy M."/>
            <person name="Kinose K."/>
            <person name="Kinoshita T."/>
            <person name="Kohara Y."/>
            <person name="Koide E."/>
            <person name="Komatsu K."/>
            <person name="Kopischke S."/>
            <person name="Kubo M."/>
            <person name="Kyozuka J."/>
            <person name="Lagercrantz U."/>
            <person name="Lin S.S."/>
            <person name="Lindquist E."/>
            <person name="Lipzen A.M."/>
            <person name="Lu C.W."/>
            <person name="De Luna E."/>
            <person name="Martienssen R.A."/>
            <person name="Minamino N."/>
            <person name="Mizutani M."/>
            <person name="Mizutani M."/>
            <person name="Mochizuki N."/>
            <person name="Monte I."/>
            <person name="Mosher R."/>
            <person name="Nagasaki H."/>
            <person name="Nakagami H."/>
            <person name="Naramoto S."/>
            <person name="Nishitani K."/>
            <person name="Ohtani M."/>
            <person name="Okamoto T."/>
            <person name="Okumura M."/>
            <person name="Phillips J."/>
            <person name="Pollak B."/>
            <person name="Reinders A."/>
            <person name="Rovekamp M."/>
            <person name="Sano R."/>
            <person name="Sawa S."/>
            <person name="Schmid M.W."/>
            <person name="Shirakawa M."/>
            <person name="Solano R."/>
            <person name="Spunde A."/>
            <person name="Suetsugu N."/>
            <person name="Sugano S."/>
            <person name="Sugiyama A."/>
            <person name="Sun R."/>
            <person name="Suzuki Y."/>
            <person name="Takenaka M."/>
            <person name="Takezawa D."/>
            <person name="Tomogane H."/>
            <person name="Tsuzuki M."/>
            <person name="Ueda T."/>
            <person name="Umeda M."/>
            <person name="Ward J.M."/>
            <person name="Watanabe Y."/>
            <person name="Yazaki K."/>
            <person name="Yokoyama R."/>
            <person name="Yoshitake Y."/>
            <person name="Yotsui I."/>
            <person name="Zachgo S."/>
            <person name="Schmutz J."/>
        </authorList>
    </citation>
    <scope>NUCLEOTIDE SEQUENCE [LARGE SCALE GENOMIC DNA]</scope>
    <source>
        <strain evidence="2">Tak-1</strain>
    </source>
</reference>
<sequence length="187" mass="19952">MRRCGHPAAAGLLPAACCLRGFGFKLPVTSSAKKVVTVIRAHKCARSEPEAVTPWEGKPLPMAHRPRMPSATSGGFSWAGRGRICGLRARIGSAPLGPLRPPLLSSCTPTIDDSALSKVRRAGLGCLELEKLDAVFWDAHQCSGSARHPPIFVLVLLARICLPTRASLALGLVRVLFLSRIFSLAAR</sequence>
<accession>A0A2R6W7A4</accession>
<name>A0A2R6W7A4_MARPO</name>
<evidence type="ECO:0000313" key="1">
    <source>
        <dbReference type="EMBL" id="PTQ29735.1"/>
    </source>
</evidence>
<proteinExistence type="predicted"/>
<protein>
    <submittedName>
        <fullName evidence="1">Uncharacterized protein</fullName>
    </submittedName>
</protein>